<dbReference type="EMBL" id="JAGEOK010000021">
    <property type="protein sequence ID" value="MBO2441705.1"/>
    <property type="molecule type" value="Genomic_DNA"/>
</dbReference>
<comment type="caution">
    <text evidence="2">The sequence shown here is derived from an EMBL/GenBank/DDBJ whole genome shotgun (WGS) entry which is preliminary data.</text>
</comment>
<feature type="compositionally biased region" description="Pro residues" evidence="1">
    <location>
        <begin position="142"/>
        <end position="153"/>
    </location>
</feature>
<evidence type="ECO:0000313" key="2">
    <source>
        <dbReference type="EMBL" id="MBO2441705.1"/>
    </source>
</evidence>
<proteinExistence type="predicted"/>
<feature type="region of interest" description="Disordered" evidence="1">
    <location>
        <begin position="101"/>
        <end position="173"/>
    </location>
</feature>
<evidence type="ECO:0008006" key="4">
    <source>
        <dbReference type="Google" id="ProtNLM"/>
    </source>
</evidence>
<accession>A0ABS3R651</accession>
<dbReference type="RefSeq" id="WP_208270055.1">
    <property type="nucleotide sequence ID" value="NZ_BAAAGM010000051.1"/>
</dbReference>
<gene>
    <name evidence="2" type="ORF">J4557_29690</name>
</gene>
<dbReference type="Proteomes" id="UP000666915">
    <property type="component" value="Unassembled WGS sequence"/>
</dbReference>
<name>A0ABS3R651_9ACTN</name>
<evidence type="ECO:0000256" key="1">
    <source>
        <dbReference type="SAM" id="MobiDB-lite"/>
    </source>
</evidence>
<evidence type="ECO:0000313" key="3">
    <source>
        <dbReference type="Proteomes" id="UP000666915"/>
    </source>
</evidence>
<protein>
    <recommendedName>
        <fullName evidence="4">RES domain-containing protein</fullName>
    </recommendedName>
</protein>
<organism evidence="2 3">
    <name type="scientific">Actinomadura nitritigenes</name>
    <dbReference type="NCBI Taxonomy" id="134602"/>
    <lineage>
        <taxon>Bacteria</taxon>
        <taxon>Bacillati</taxon>
        <taxon>Actinomycetota</taxon>
        <taxon>Actinomycetes</taxon>
        <taxon>Streptosporangiales</taxon>
        <taxon>Thermomonosporaceae</taxon>
        <taxon>Actinomadura</taxon>
    </lineage>
</organism>
<reference evidence="2 3" key="1">
    <citation type="submission" date="2021-03" db="EMBL/GenBank/DDBJ databases">
        <authorList>
            <person name="Kanchanasin P."/>
            <person name="Saeng-In P."/>
            <person name="Phongsopitanun W."/>
            <person name="Yuki M."/>
            <person name="Kudo T."/>
            <person name="Ohkuma M."/>
            <person name="Tanasupawat S."/>
        </authorList>
    </citation>
    <scope>NUCLEOTIDE SEQUENCE [LARGE SCALE GENOMIC DNA]</scope>
    <source>
        <strain evidence="2 3">L46</strain>
    </source>
</reference>
<keyword evidence="3" id="KW-1185">Reference proteome</keyword>
<sequence>MKEIVTYVEMTDRAQLVAAAPVPGLVLEPLDRTSPLVPDVLARVGAPYGWRSSRRTPDEWRAWFDENPRRAFGLLSFTDDHAGIVAYDPQDHEVEIKSFGPAPRLRRQGPRRLRADPGNSARVGTVPDGRPGVAPHLVLRPPQRPPQLPPPRLPHLQDRRRRTNLIASPPARA</sequence>